<comment type="function">
    <text evidence="6">Quinone reductase that provides resistance to thiol-specific stress caused by electrophilic quinones.</text>
</comment>
<proteinExistence type="inferred from homology"/>
<dbReference type="GO" id="GO:0016652">
    <property type="term" value="F:oxidoreductase activity, acting on NAD(P)H as acceptor"/>
    <property type="evidence" value="ECO:0007669"/>
    <property type="project" value="UniProtKB-UniRule"/>
</dbReference>
<dbReference type="EMBL" id="OBEL01000008">
    <property type="protein sequence ID" value="SNZ21426.1"/>
    <property type="molecule type" value="Genomic_DNA"/>
</dbReference>
<name>A0A285PMR9_9HYPH</name>
<dbReference type="InterPro" id="IPR029039">
    <property type="entry name" value="Flavoprotein-like_sf"/>
</dbReference>
<comment type="function">
    <text evidence="6">Also exhibits azoreductase activity. Catalyzes the reductive cleavage of the azo bond in aromatic azo compounds to the corresponding amines.</text>
</comment>
<comment type="catalytic activity">
    <reaction evidence="5">
        <text>N,N-dimethyl-1,4-phenylenediamine + anthranilate + 2 NAD(+) = 2-(4-dimethylaminophenyl)diazenylbenzoate + 2 NADH + 2 H(+)</text>
        <dbReference type="Rhea" id="RHEA:55872"/>
        <dbReference type="ChEBI" id="CHEBI:15378"/>
        <dbReference type="ChEBI" id="CHEBI:15783"/>
        <dbReference type="ChEBI" id="CHEBI:16567"/>
        <dbReference type="ChEBI" id="CHEBI:57540"/>
        <dbReference type="ChEBI" id="CHEBI:57945"/>
        <dbReference type="ChEBI" id="CHEBI:71579"/>
        <dbReference type="EC" id="1.7.1.17"/>
    </reaction>
    <physiologicalReaction direction="right-to-left" evidence="5">
        <dbReference type="Rhea" id="RHEA:55874"/>
    </physiologicalReaction>
</comment>
<evidence type="ECO:0000259" key="7">
    <source>
        <dbReference type="Pfam" id="PF02525"/>
    </source>
</evidence>
<evidence type="ECO:0000256" key="5">
    <source>
        <dbReference type="ARBA" id="ARBA00048542"/>
    </source>
</evidence>
<sequence length="199" mass="21610">MTILLQINTSMQETASQSSNLADKVSEKLLTKFADMRRIKRDLGKHPVPHLDHDTFQTFLDPNTAVTSAQKAGLARSDILISELKDAQILVLGVPMYNLMIPSTLKSWIDHVTRAGQTFAFTEDGPVGLLKDKKAYIVIAQGGNFLGTSDDLATAYLRSAFGFMGIVDLEFIYVQGLAMGDEAAKAGLHAASLAIRALI</sequence>
<dbReference type="OrthoDB" id="9787136at2"/>
<dbReference type="SUPFAM" id="SSF52218">
    <property type="entry name" value="Flavoproteins"/>
    <property type="match status" value="1"/>
</dbReference>
<feature type="domain" description="Flavodoxin-like fold" evidence="7">
    <location>
        <begin position="4"/>
        <end position="197"/>
    </location>
</feature>
<comment type="cofactor">
    <cofactor evidence="6">
        <name>FMN</name>
        <dbReference type="ChEBI" id="CHEBI:58210"/>
    </cofactor>
    <text evidence="6">Binds 1 FMN per subunit.</text>
</comment>
<gene>
    <name evidence="6" type="primary">azoR</name>
    <name evidence="8" type="ORF">SAMN06265368_4546</name>
</gene>
<accession>A0A285PMR9</accession>
<keyword evidence="9" id="KW-1185">Reference proteome</keyword>
<dbReference type="GO" id="GO:0016655">
    <property type="term" value="F:oxidoreductase activity, acting on NAD(P)H, quinone or similar compound as acceptor"/>
    <property type="evidence" value="ECO:0007669"/>
    <property type="project" value="InterPro"/>
</dbReference>
<evidence type="ECO:0000313" key="9">
    <source>
        <dbReference type="Proteomes" id="UP000219439"/>
    </source>
</evidence>
<dbReference type="RefSeq" id="WP_097155805.1">
    <property type="nucleotide sequence ID" value="NZ_OBEL01000008.1"/>
</dbReference>
<dbReference type="AlphaFoldDB" id="A0A285PMR9"/>
<dbReference type="PANTHER" id="PTHR43741:SF2">
    <property type="entry name" value="FMN-DEPENDENT NADH:QUINONE OXIDOREDUCTASE"/>
    <property type="match status" value="1"/>
</dbReference>
<dbReference type="Proteomes" id="UP000219439">
    <property type="component" value="Unassembled WGS sequence"/>
</dbReference>
<comment type="caution">
    <text evidence="6">Lacks conserved residue(s) required for the propagation of feature annotation.</text>
</comment>
<keyword evidence="3 6" id="KW-0560">Oxidoreductase</keyword>
<feature type="binding site" evidence="6">
    <location>
        <begin position="96"/>
        <end position="99"/>
    </location>
    <ligand>
        <name>FMN</name>
        <dbReference type="ChEBI" id="CHEBI:58210"/>
    </ligand>
</feature>
<dbReference type="Pfam" id="PF02525">
    <property type="entry name" value="Flavodoxin_2"/>
    <property type="match status" value="1"/>
</dbReference>
<evidence type="ECO:0000313" key="8">
    <source>
        <dbReference type="EMBL" id="SNZ21426.1"/>
    </source>
</evidence>
<dbReference type="InterPro" id="IPR023048">
    <property type="entry name" value="NADH:quinone_OxRdtase_FMN_depd"/>
</dbReference>
<dbReference type="InterPro" id="IPR050104">
    <property type="entry name" value="FMN-dep_NADH:Q_OxRdtase_AzoR1"/>
</dbReference>
<comment type="subunit">
    <text evidence="6">Homodimer.</text>
</comment>
<protein>
    <recommendedName>
        <fullName evidence="6">FMN dependent NADH:quinone oxidoreductase</fullName>
        <ecNumber evidence="6">1.6.5.-</ecNumber>
    </recommendedName>
    <alternativeName>
        <fullName evidence="6">Azo-dye reductase</fullName>
    </alternativeName>
    <alternativeName>
        <fullName evidence="6">FMN-dependent NADH-azo compound oxidoreductase</fullName>
    </alternativeName>
    <alternativeName>
        <fullName evidence="6">FMN-dependent NADH-azoreductase</fullName>
        <ecNumber evidence="6">1.7.1.17</ecNumber>
    </alternativeName>
</protein>
<dbReference type="EC" id="1.6.5.-" evidence="6"/>
<comment type="catalytic activity">
    <reaction evidence="6">
        <text>2 a quinone + NADH + H(+) = 2 a 1,4-benzosemiquinone + NAD(+)</text>
        <dbReference type="Rhea" id="RHEA:65952"/>
        <dbReference type="ChEBI" id="CHEBI:15378"/>
        <dbReference type="ChEBI" id="CHEBI:57540"/>
        <dbReference type="ChEBI" id="CHEBI:57945"/>
        <dbReference type="ChEBI" id="CHEBI:132124"/>
        <dbReference type="ChEBI" id="CHEBI:134225"/>
    </reaction>
</comment>
<feature type="binding site" evidence="6">
    <location>
        <begin position="16"/>
        <end position="18"/>
    </location>
    <ligand>
        <name>FMN</name>
        <dbReference type="ChEBI" id="CHEBI:58210"/>
    </ligand>
</feature>
<evidence type="ECO:0000256" key="4">
    <source>
        <dbReference type="ARBA" id="ARBA00023027"/>
    </source>
</evidence>
<keyword evidence="4 6" id="KW-0520">NAD</keyword>
<dbReference type="GO" id="GO:0010181">
    <property type="term" value="F:FMN binding"/>
    <property type="evidence" value="ECO:0007669"/>
    <property type="project" value="UniProtKB-UniRule"/>
</dbReference>
<dbReference type="GO" id="GO:0009055">
    <property type="term" value="F:electron transfer activity"/>
    <property type="evidence" value="ECO:0007669"/>
    <property type="project" value="UniProtKB-UniRule"/>
</dbReference>
<evidence type="ECO:0000256" key="3">
    <source>
        <dbReference type="ARBA" id="ARBA00023002"/>
    </source>
</evidence>
<dbReference type="InterPro" id="IPR003680">
    <property type="entry name" value="Flavodoxin_fold"/>
</dbReference>
<keyword evidence="1 6" id="KW-0285">Flavoprotein</keyword>
<keyword evidence="2 6" id="KW-0288">FMN</keyword>
<dbReference type="PANTHER" id="PTHR43741">
    <property type="entry name" value="FMN-DEPENDENT NADH-AZOREDUCTASE 1"/>
    <property type="match status" value="1"/>
</dbReference>
<comment type="similarity">
    <text evidence="6">Belongs to the azoreductase type 1 family.</text>
</comment>
<evidence type="ECO:0000256" key="6">
    <source>
        <dbReference type="HAMAP-Rule" id="MF_01216"/>
    </source>
</evidence>
<organism evidence="8 9">
    <name type="scientific">Cohaesibacter gelatinilyticus</name>
    <dbReference type="NCBI Taxonomy" id="372072"/>
    <lineage>
        <taxon>Bacteria</taxon>
        <taxon>Pseudomonadati</taxon>
        <taxon>Pseudomonadota</taxon>
        <taxon>Alphaproteobacteria</taxon>
        <taxon>Hyphomicrobiales</taxon>
        <taxon>Cohaesibacteraceae</taxon>
    </lineage>
</organism>
<evidence type="ECO:0000256" key="1">
    <source>
        <dbReference type="ARBA" id="ARBA00022630"/>
    </source>
</evidence>
<reference evidence="8 9" key="1">
    <citation type="submission" date="2017-09" db="EMBL/GenBank/DDBJ databases">
        <authorList>
            <person name="Ehlers B."/>
            <person name="Leendertz F.H."/>
        </authorList>
    </citation>
    <scope>NUCLEOTIDE SEQUENCE [LARGE SCALE GENOMIC DNA]</scope>
    <source>
        <strain evidence="8 9">DSM 18289</strain>
    </source>
</reference>
<dbReference type="EC" id="1.7.1.17" evidence="6"/>
<feature type="binding site" evidence="6">
    <location>
        <position position="10"/>
    </location>
    <ligand>
        <name>FMN</name>
        <dbReference type="ChEBI" id="CHEBI:58210"/>
    </ligand>
</feature>
<dbReference type="HAMAP" id="MF_01216">
    <property type="entry name" value="Azoreductase_type1"/>
    <property type="match status" value="1"/>
</dbReference>
<dbReference type="Gene3D" id="3.40.50.360">
    <property type="match status" value="1"/>
</dbReference>
<evidence type="ECO:0000256" key="2">
    <source>
        <dbReference type="ARBA" id="ARBA00022643"/>
    </source>
</evidence>